<comment type="caution">
    <text evidence="2">The sequence shown here is derived from an EMBL/GenBank/DDBJ whole genome shotgun (WGS) entry which is preliminary data.</text>
</comment>
<dbReference type="Proteomes" id="UP000885672">
    <property type="component" value="Unassembled WGS sequence"/>
</dbReference>
<feature type="signal peptide" evidence="1">
    <location>
        <begin position="1"/>
        <end position="25"/>
    </location>
</feature>
<evidence type="ECO:0000313" key="2">
    <source>
        <dbReference type="EMBL" id="HDR00166.1"/>
    </source>
</evidence>
<organism evidence="2">
    <name type="scientific">candidate division WOR-3 bacterium</name>
    <dbReference type="NCBI Taxonomy" id="2052148"/>
    <lineage>
        <taxon>Bacteria</taxon>
        <taxon>Bacteria division WOR-3</taxon>
    </lineage>
</organism>
<keyword evidence="1" id="KW-0732">Signal</keyword>
<gene>
    <name evidence="2" type="ORF">ENN51_07790</name>
</gene>
<feature type="non-terminal residue" evidence="2">
    <location>
        <position position="181"/>
    </location>
</feature>
<proteinExistence type="predicted"/>
<feature type="chain" id="PRO_5030894621" evidence="1">
    <location>
        <begin position="26"/>
        <end position="181"/>
    </location>
</feature>
<dbReference type="EMBL" id="DSBX01000298">
    <property type="protein sequence ID" value="HDR00166.1"/>
    <property type="molecule type" value="Genomic_DNA"/>
</dbReference>
<reference evidence="2" key="1">
    <citation type="journal article" date="2020" name="mSystems">
        <title>Genome- and Community-Level Interaction Insights into Carbon Utilization and Element Cycling Functions of Hydrothermarchaeota in Hydrothermal Sediment.</title>
        <authorList>
            <person name="Zhou Z."/>
            <person name="Liu Y."/>
            <person name="Xu W."/>
            <person name="Pan J."/>
            <person name="Luo Z.H."/>
            <person name="Li M."/>
        </authorList>
    </citation>
    <scope>NUCLEOTIDE SEQUENCE [LARGE SCALE GENOMIC DNA]</scope>
    <source>
        <strain evidence="2">SpSt-1182</strain>
    </source>
</reference>
<dbReference type="AlphaFoldDB" id="A0A7V0T7B3"/>
<protein>
    <submittedName>
        <fullName evidence="2">Uncharacterized protein</fullName>
    </submittedName>
</protein>
<sequence>MRIKMTSHRPVLLVTLALWASVASAFGLSGEAQGWLAGAGNPGRYGQAGLQYRPGLSFDIVPRRLDVELAATGRAGLEAWGADSLAGEAVVRPYRAWLRLRGARYEARAGLQKLAFGPGVLLRPLQWFDAIDPRDPTGTTGGVWGLLGRCWFPGNATAWAWGLIGNSGRRQWEVFESARLR</sequence>
<name>A0A7V0T7B3_UNCW3</name>
<accession>A0A7V0T7B3</accession>
<evidence type="ECO:0000256" key="1">
    <source>
        <dbReference type="SAM" id="SignalP"/>
    </source>
</evidence>